<dbReference type="HOGENOM" id="CLU_3009382_0_0_10"/>
<evidence type="ECO:0000313" key="2">
    <source>
        <dbReference type="EMBL" id="AKA36544.1"/>
    </source>
</evidence>
<evidence type="ECO:0000313" key="3">
    <source>
        <dbReference type="Proteomes" id="UP000032726"/>
    </source>
</evidence>
<dbReference type="Proteomes" id="UP000032726">
    <property type="component" value="Chromosome"/>
</dbReference>
<evidence type="ECO:0008006" key="4">
    <source>
        <dbReference type="Google" id="ProtNLM"/>
    </source>
</evidence>
<feature type="signal peptide" evidence="1">
    <location>
        <begin position="1"/>
        <end position="21"/>
    </location>
</feature>
<proteinExistence type="predicted"/>
<dbReference type="PROSITE" id="PS51257">
    <property type="entry name" value="PROKAR_LIPOPROTEIN"/>
    <property type="match status" value="1"/>
</dbReference>
<keyword evidence="1" id="KW-0732">Signal</keyword>
<name>A0A0D5YXE6_9FLAO</name>
<dbReference type="AlphaFoldDB" id="A0A0D5YXE6"/>
<sequence length="56" mass="5948">MKKTLSIMALLVFGLGMIACEAETNLEDTEALFENVDEMSCDGCGQSSGDRDEGGN</sequence>
<dbReference type="STRING" id="516051.VC82_3000"/>
<dbReference type="RefSeq" id="WP_157518163.1">
    <property type="nucleotide sequence ID" value="NZ_CP011071.1"/>
</dbReference>
<feature type="chain" id="PRO_5002300069" description="Secreted protein" evidence="1">
    <location>
        <begin position="22"/>
        <end position="56"/>
    </location>
</feature>
<gene>
    <name evidence="2" type="ORF">VC82_3000</name>
</gene>
<keyword evidence="3" id="KW-1185">Reference proteome</keyword>
<dbReference type="OrthoDB" id="1454747at2"/>
<accession>A0A0D5YXE6</accession>
<organism evidence="2 3">
    <name type="scientific">Flagellimonas lutaonensis</name>
    <dbReference type="NCBI Taxonomy" id="516051"/>
    <lineage>
        <taxon>Bacteria</taxon>
        <taxon>Pseudomonadati</taxon>
        <taxon>Bacteroidota</taxon>
        <taxon>Flavobacteriia</taxon>
        <taxon>Flavobacteriales</taxon>
        <taxon>Flavobacteriaceae</taxon>
        <taxon>Flagellimonas</taxon>
    </lineage>
</organism>
<evidence type="ECO:0000256" key="1">
    <source>
        <dbReference type="SAM" id="SignalP"/>
    </source>
</evidence>
<reference evidence="2 3" key="1">
    <citation type="submission" date="2015-03" db="EMBL/GenBank/DDBJ databases">
        <title>Complete genome sequence of Muricauda lutaonensis CC-HSB-11T, isolated from a coastal hot spring.</title>
        <authorList>
            <person name="Kim K.M."/>
        </authorList>
    </citation>
    <scope>NUCLEOTIDE SEQUENCE [LARGE SCALE GENOMIC DNA]</scope>
    <source>
        <strain evidence="2 3">CC-HSB-11</strain>
    </source>
</reference>
<protein>
    <recommendedName>
        <fullName evidence="4">Secreted protein</fullName>
    </recommendedName>
</protein>
<dbReference type="EMBL" id="CP011071">
    <property type="protein sequence ID" value="AKA36544.1"/>
    <property type="molecule type" value="Genomic_DNA"/>
</dbReference>
<dbReference type="KEGG" id="mlt:VC82_3000"/>